<sequence length="146" mass="15865">MLTLGSFIRLQSQHKHSRHTFSSHQLLKLANMVKLASILTLALAVVAPAAVDAANCKTGLHYCGYVLLRRGNTHHLRIVQRSDADTVPGNYYNQIIDALKKADKSTSSAYVNHSLFYCTGGSNGNIKYQAKCSNCVDGGDGNSDHC</sequence>
<evidence type="ECO:0000313" key="2">
    <source>
        <dbReference type="Proteomes" id="UP001302321"/>
    </source>
</evidence>
<accession>A0AAN6W976</accession>
<keyword evidence="2" id="KW-1185">Reference proteome</keyword>
<protein>
    <submittedName>
        <fullName evidence="1">Uncharacterized protein</fullName>
    </submittedName>
</protein>
<comment type="caution">
    <text evidence="1">The sequence shown here is derived from an EMBL/GenBank/DDBJ whole genome shotgun (WGS) entry which is preliminary data.</text>
</comment>
<reference evidence="1" key="1">
    <citation type="journal article" date="2023" name="Mol. Phylogenet. Evol.">
        <title>Genome-scale phylogeny and comparative genomics of the fungal order Sordariales.</title>
        <authorList>
            <person name="Hensen N."/>
            <person name="Bonometti L."/>
            <person name="Westerberg I."/>
            <person name="Brannstrom I.O."/>
            <person name="Guillou S."/>
            <person name="Cros-Aarteil S."/>
            <person name="Calhoun S."/>
            <person name="Haridas S."/>
            <person name="Kuo A."/>
            <person name="Mondo S."/>
            <person name="Pangilinan J."/>
            <person name="Riley R."/>
            <person name="LaButti K."/>
            <person name="Andreopoulos B."/>
            <person name="Lipzen A."/>
            <person name="Chen C."/>
            <person name="Yan M."/>
            <person name="Daum C."/>
            <person name="Ng V."/>
            <person name="Clum A."/>
            <person name="Steindorff A."/>
            <person name="Ohm R.A."/>
            <person name="Martin F."/>
            <person name="Silar P."/>
            <person name="Natvig D.O."/>
            <person name="Lalanne C."/>
            <person name="Gautier V."/>
            <person name="Ament-Velasquez S.L."/>
            <person name="Kruys A."/>
            <person name="Hutchinson M.I."/>
            <person name="Powell A.J."/>
            <person name="Barry K."/>
            <person name="Miller A.N."/>
            <person name="Grigoriev I.V."/>
            <person name="Debuchy R."/>
            <person name="Gladieux P."/>
            <person name="Hiltunen Thoren M."/>
            <person name="Johannesson H."/>
        </authorList>
    </citation>
    <scope>NUCLEOTIDE SEQUENCE</scope>
    <source>
        <strain evidence="1">CBS 892.96</strain>
    </source>
</reference>
<gene>
    <name evidence="1" type="ORF">QBC36DRAFT_326344</name>
</gene>
<name>A0AAN6W976_9PEZI</name>
<organism evidence="1 2">
    <name type="scientific">Triangularia setosa</name>
    <dbReference type="NCBI Taxonomy" id="2587417"/>
    <lineage>
        <taxon>Eukaryota</taxon>
        <taxon>Fungi</taxon>
        <taxon>Dikarya</taxon>
        <taxon>Ascomycota</taxon>
        <taxon>Pezizomycotina</taxon>
        <taxon>Sordariomycetes</taxon>
        <taxon>Sordariomycetidae</taxon>
        <taxon>Sordariales</taxon>
        <taxon>Podosporaceae</taxon>
        <taxon>Triangularia</taxon>
    </lineage>
</organism>
<dbReference type="AlphaFoldDB" id="A0AAN6W976"/>
<proteinExistence type="predicted"/>
<reference evidence="1" key="2">
    <citation type="submission" date="2023-05" db="EMBL/GenBank/DDBJ databases">
        <authorList>
            <consortium name="Lawrence Berkeley National Laboratory"/>
            <person name="Steindorff A."/>
            <person name="Hensen N."/>
            <person name="Bonometti L."/>
            <person name="Westerberg I."/>
            <person name="Brannstrom I.O."/>
            <person name="Guillou S."/>
            <person name="Cros-Aarteil S."/>
            <person name="Calhoun S."/>
            <person name="Haridas S."/>
            <person name="Kuo A."/>
            <person name="Mondo S."/>
            <person name="Pangilinan J."/>
            <person name="Riley R."/>
            <person name="Labutti K."/>
            <person name="Andreopoulos B."/>
            <person name="Lipzen A."/>
            <person name="Chen C."/>
            <person name="Yanf M."/>
            <person name="Daum C."/>
            <person name="Ng V."/>
            <person name="Clum A."/>
            <person name="Ohm R."/>
            <person name="Martin F."/>
            <person name="Silar P."/>
            <person name="Natvig D."/>
            <person name="Lalanne C."/>
            <person name="Gautier V."/>
            <person name="Ament-Velasquez S.L."/>
            <person name="Kruys A."/>
            <person name="Hutchinson M.I."/>
            <person name="Powell A.J."/>
            <person name="Barry K."/>
            <person name="Miller A.N."/>
            <person name="Grigoriev I.V."/>
            <person name="Debuchy R."/>
            <person name="Gladieux P."/>
            <person name="Thoren M.H."/>
            <person name="Johannesson H."/>
        </authorList>
    </citation>
    <scope>NUCLEOTIDE SEQUENCE</scope>
    <source>
        <strain evidence="1">CBS 892.96</strain>
    </source>
</reference>
<evidence type="ECO:0000313" key="1">
    <source>
        <dbReference type="EMBL" id="KAK4177739.1"/>
    </source>
</evidence>
<dbReference type="EMBL" id="MU866156">
    <property type="protein sequence ID" value="KAK4177739.1"/>
    <property type="molecule type" value="Genomic_DNA"/>
</dbReference>
<dbReference type="Proteomes" id="UP001302321">
    <property type="component" value="Unassembled WGS sequence"/>
</dbReference>